<dbReference type="EMBL" id="JBHUEL010000001">
    <property type="protein sequence ID" value="MFD1765285.1"/>
    <property type="molecule type" value="Genomic_DNA"/>
</dbReference>
<accession>A0ABW4M958</accession>
<keyword evidence="2" id="KW-1185">Reference proteome</keyword>
<comment type="caution">
    <text evidence="1">The sequence shown here is derived from an EMBL/GenBank/DDBJ whole genome shotgun (WGS) entry which is preliminary data.</text>
</comment>
<gene>
    <name evidence="1" type="ORF">ACFSAG_00315</name>
</gene>
<proteinExistence type="predicted"/>
<dbReference type="Proteomes" id="UP001597215">
    <property type="component" value="Unassembled WGS sequence"/>
</dbReference>
<dbReference type="RefSeq" id="WP_381510455.1">
    <property type="nucleotide sequence ID" value="NZ_JBHUEL010000001.1"/>
</dbReference>
<name>A0ABW4M958_9SPHN</name>
<organism evidence="1 2">
    <name type="scientific">Sphingorhabdus buctiana</name>
    <dbReference type="NCBI Taxonomy" id="1508805"/>
    <lineage>
        <taxon>Bacteria</taxon>
        <taxon>Pseudomonadati</taxon>
        <taxon>Pseudomonadota</taxon>
        <taxon>Alphaproteobacteria</taxon>
        <taxon>Sphingomonadales</taxon>
        <taxon>Sphingomonadaceae</taxon>
        <taxon>Sphingorhabdus</taxon>
    </lineage>
</organism>
<reference evidence="2" key="1">
    <citation type="journal article" date="2019" name="Int. J. Syst. Evol. Microbiol.">
        <title>The Global Catalogue of Microorganisms (GCM) 10K type strain sequencing project: providing services to taxonomists for standard genome sequencing and annotation.</title>
        <authorList>
            <consortium name="The Broad Institute Genomics Platform"/>
            <consortium name="The Broad Institute Genome Sequencing Center for Infectious Disease"/>
            <person name="Wu L."/>
            <person name="Ma J."/>
        </authorList>
    </citation>
    <scope>NUCLEOTIDE SEQUENCE [LARGE SCALE GENOMIC DNA]</scope>
    <source>
        <strain evidence="2">CGMCC 1.12449</strain>
    </source>
</reference>
<sequence length="76" mass="8393">MRDEVANLSNGGKSVAVVAQTQKDPVEICDSAVAMDVALDALAEFSRLHAIKTNDIFFWIDEKDLENVIYHSSEPN</sequence>
<evidence type="ECO:0000313" key="1">
    <source>
        <dbReference type="EMBL" id="MFD1765285.1"/>
    </source>
</evidence>
<protein>
    <submittedName>
        <fullName evidence="1">Uncharacterized protein</fullName>
    </submittedName>
</protein>
<evidence type="ECO:0000313" key="2">
    <source>
        <dbReference type="Proteomes" id="UP001597215"/>
    </source>
</evidence>